<evidence type="ECO:0000256" key="1">
    <source>
        <dbReference type="SAM" id="Phobius"/>
    </source>
</evidence>
<organism evidence="2 3">
    <name type="scientific">Colocasia esculenta</name>
    <name type="common">Wild taro</name>
    <name type="synonym">Arum esculentum</name>
    <dbReference type="NCBI Taxonomy" id="4460"/>
    <lineage>
        <taxon>Eukaryota</taxon>
        <taxon>Viridiplantae</taxon>
        <taxon>Streptophyta</taxon>
        <taxon>Embryophyta</taxon>
        <taxon>Tracheophyta</taxon>
        <taxon>Spermatophyta</taxon>
        <taxon>Magnoliopsida</taxon>
        <taxon>Liliopsida</taxon>
        <taxon>Araceae</taxon>
        <taxon>Aroideae</taxon>
        <taxon>Colocasieae</taxon>
        <taxon>Colocasia</taxon>
    </lineage>
</organism>
<keyword evidence="1" id="KW-1133">Transmembrane helix</keyword>
<feature type="transmembrane region" description="Helical" evidence="1">
    <location>
        <begin position="192"/>
        <end position="216"/>
    </location>
</feature>
<keyword evidence="1" id="KW-0812">Transmembrane</keyword>
<feature type="transmembrane region" description="Helical" evidence="1">
    <location>
        <begin position="296"/>
        <end position="314"/>
    </location>
</feature>
<name>A0A843VAR3_COLES</name>
<dbReference type="Proteomes" id="UP000652761">
    <property type="component" value="Unassembled WGS sequence"/>
</dbReference>
<sequence length="549" mass="60931">MRCVLNATALVVAFILPLFGGLRLHGNHMSCAGQSANVSLGKAMAFYVTFRSQPLLVQGRSRCSFFRGFGILAWFSTCSLREDVPWSEGDAVLWVVCVFFVERLFRNTSAVGYPRFCVSQARVFVVLEVCPGTCVVPLRSVSSVLDTLTPVFELYVWLRERRQWDSDFCVKVLPIVECFVVALVWLRFPWWYLVVVGVEVVVVWCDLPLVVFYPFLVWGRMDQLLVSSPVPMCLMFAYEACSLDSGLPVWLIAWVTGCCSSFPVSVWVVRLCGPTDWAQSAHRFSACERDKGMRRILNAMALVVAFMLPLFGSLRLHGWCMSCAGQSADVGLGKATASDVAFRSRREELLQFLQAIQRSSMVFGALSLLACRSHGDQGQATPDTFRYPRFCVSQARVFVVLGLDLSSMTARLRGSSCVVLFGLDTGVMNQCGLLVVVLPIEVCPGVGTVVVVVGEWRLTGCGLTHVVCPVVGTVVSRFCPWWSALWWHWFGCGFRGGVEVVVMWCDLPLVVFYPFLVWGRMDQLLVSGPVPMCLMFACEACSLDSGLPV</sequence>
<keyword evidence="1" id="KW-0472">Membrane</keyword>
<dbReference type="AlphaFoldDB" id="A0A843VAR3"/>
<comment type="caution">
    <text evidence="2">The sequence shown here is derived from an EMBL/GenBank/DDBJ whole genome shotgun (WGS) entry which is preliminary data.</text>
</comment>
<keyword evidence="3" id="KW-1185">Reference proteome</keyword>
<protein>
    <submittedName>
        <fullName evidence="2">Uncharacterized protein</fullName>
    </submittedName>
</protein>
<feature type="transmembrane region" description="Helical" evidence="1">
    <location>
        <begin position="168"/>
        <end position="186"/>
    </location>
</feature>
<gene>
    <name evidence="2" type="ORF">Taro_023218</name>
</gene>
<evidence type="ECO:0000313" key="2">
    <source>
        <dbReference type="EMBL" id="MQL90624.1"/>
    </source>
</evidence>
<reference evidence="2" key="1">
    <citation type="submission" date="2017-07" db="EMBL/GenBank/DDBJ databases">
        <title>Taro Niue Genome Assembly and Annotation.</title>
        <authorList>
            <person name="Atibalentja N."/>
            <person name="Keating K."/>
            <person name="Fields C.J."/>
        </authorList>
    </citation>
    <scope>NUCLEOTIDE SEQUENCE</scope>
    <source>
        <strain evidence="2">Niue_2</strain>
        <tissue evidence="2">Leaf</tissue>
    </source>
</reference>
<dbReference type="EMBL" id="NMUH01001259">
    <property type="protein sequence ID" value="MQL90624.1"/>
    <property type="molecule type" value="Genomic_DNA"/>
</dbReference>
<evidence type="ECO:0000313" key="3">
    <source>
        <dbReference type="Proteomes" id="UP000652761"/>
    </source>
</evidence>
<accession>A0A843VAR3</accession>
<proteinExistence type="predicted"/>
<feature type="transmembrane region" description="Helical" evidence="1">
    <location>
        <begin position="6"/>
        <end position="24"/>
    </location>
</feature>